<dbReference type="InterPro" id="IPR035906">
    <property type="entry name" value="MetI-like_sf"/>
</dbReference>
<dbReference type="OrthoDB" id="2063054at2"/>
<evidence type="ECO:0000256" key="5">
    <source>
        <dbReference type="ARBA" id="ARBA00022989"/>
    </source>
</evidence>
<dbReference type="InterPro" id="IPR000515">
    <property type="entry name" value="MetI-like"/>
</dbReference>
<dbReference type="SUPFAM" id="SSF161098">
    <property type="entry name" value="MetI-like"/>
    <property type="match status" value="1"/>
</dbReference>
<evidence type="ECO:0000259" key="9">
    <source>
        <dbReference type="PROSITE" id="PS50928"/>
    </source>
</evidence>
<dbReference type="Gene3D" id="1.10.3720.10">
    <property type="entry name" value="MetI-like"/>
    <property type="match status" value="1"/>
</dbReference>
<feature type="domain" description="ABC transmembrane type-1" evidence="9">
    <location>
        <begin position="101"/>
        <end position="293"/>
    </location>
</feature>
<feature type="transmembrane region" description="Helical" evidence="7">
    <location>
        <begin position="105"/>
        <end position="127"/>
    </location>
</feature>
<dbReference type="RefSeq" id="WP_134568005.1">
    <property type="nucleotide sequence ID" value="NZ_SOFP01000054.1"/>
</dbReference>
<dbReference type="PANTHER" id="PTHR43744">
    <property type="entry name" value="ABC TRANSPORTER PERMEASE PROTEIN MG189-RELATED-RELATED"/>
    <property type="match status" value="1"/>
</dbReference>
<keyword evidence="4 7" id="KW-0812">Transmembrane</keyword>
<dbReference type="CDD" id="cd06261">
    <property type="entry name" value="TM_PBP2"/>
    <property type="match status" value="1"/>
</dbReference>
<evidence type="ECO:0000256" key="4">
    <source>
        <dbReference type="ARBA" id="ARBA00022692"/>
    </source>
</evidence>
<comment type="subcellular location">
    <subcellularLocation>
        <location evidence="1 7">Cell membrane</location>
        <topology evidence="1 7">Multi-pass membrane protein</topology>
    </subcellularLocation>
</comment>
<organism evidence="10 11">
    <name type="scientific">Cryobacterium algoritolerans</name>
    <dbReference type="NCBI Taxonomy" id="1259184"/>
    <lineage>
        <taxon>Bacteria</taxon>
        <taxon>Bacillati</taxon>
        <taxon>Actinomycetota</taxon>
        <taxon>Actinomycetes</taxon>
        <taxon>Micrococcales</taxon>
        <taxon>Microbacteriaceae</taxon>
        <taxon>Cryobacterium</taxon>
    </lineage>
</organism>
<feature type="transmembrane region" description="Helical" evidence="7">
    <location>
        <begin position="210"/>
        <end position="234"/>
    </location>
</feature>
<keyword evidence="2 7" id="KW-0813">Transport</keyword>
<feature type="transmembrane region" description="Helical" evidence="7">
    <location>
        <begin position="169"/>
        <end position="190"/>
    </location>
</feature>
<dbReference type="PANTHER" id="PTHR43744:SF12">
    <property type="entry name" value="ABC TRANSPORTER PERMEASE PROTEIN MG189-RELATED"/>
    <property type="match status" value="1"/>
</dbReference>
<comment type="similarity">
    <text evidence="7">Belongs to the binding-protein-dependent transport system permease family.</text>
</comment>
<evidence type="ECO:0000256" key="6">
    <source>
        <dbReference type="ARBA" id="ARBA00023136"/>
    </source>
</evidence>
<feature type="transmembrane region" description="Helical" evidence="7">
    <location>
        <begin position="136"/>
        <end position="157"/>
    </location>
</feature>
<proteinExistence type="inferred from homology"/>
<dbReference type="EMBL" id="SOFP01000054">
    <property type="protein sequence ID" value="TFC13249.1"/>
    <property type="molecule type" value="Genomic_DNA"/>
</dbReference>
<evidence type="ECO:0000256" key="7">
    <source>
        <dbReference type="RuleBase" id="RU363032"/>
    </source>
</evidence>
<dbReference type="Pfam" id="PF00528">
    <property type="entry name" value="BPD_transp_1"/>
    <property type="match status" value="1"/>
</dbReference>
<reference evidence="10 11" key="1">
    <citation type="submission" date="2019-03" db="EMBL/GenBank/DDBJ databases">
        <title>Genomics of glacier-inhabiting Cryobacterium strains.</title>
        <authorList>
            <person name="Liu Q."/>
            <person name="Xin Y.-H."/>
        </authorList>
    </citation>
    <scope>NUCLEOTIDE SEQUENCE [LARGE SCALE GENOMIC DNA]</scope>
    <source>
        <strain evidence="10 11">MDT1-3</strain>
    </source>
</reference>
<sequence length="309" mass="33847">MTTTERTHTGKKGKDQSPKQPSTVQKPRRIQRSPGWRILVTAALAVAAVYFLFPVYWLTIAATKSTSSLFGSSGLTLDHPQLLTNLVNVVTYNGGIFGRWTLNSVLYSGVGAVVATICSLAAGYCLAKFTFRGREVWFNIILAGVMIPGTALALPLFLLMSQVGLVNTYWSVLLPSLVSPFGVYLGRIYAQAAVPDSLLEASRLDGAGEFRIFFTLVLRLMMPAAVTIFLFQFIGIWNNFFLPLVMLSDQSLYPITLGLVQWQSVSDRHPELYQLAIGGAFLSVIPIMIAIVSLQRFWKAGLTEGSVKG</sequence>
<feature type="compositionally biased region" description="Basic and acidic residues" evidence="8">
    <location>
        <begin position="1"/>
        <end position="17"/>
    </location>
</feature>
<keyword evidence="3" id="KW-1003">Cell membrane</keyword>
<name>A0A4V3IEL9_9MICO</name>
<dbReference type="PROSITE" id="PS50928">
    <property type="entry name" value="ABC_TM1"/>
    <property type="match status" value="1"/>
</dbReference>
<evidence type="ECO:0000256" key="8">
    <source>
        <dbReference type="SAM" id="MobiDB-lite"/>
    </source>
</evidence>
<keyword evidence="11" id="KW-1185">Reference proteome</keyword>
<feature type="transmembrane region" description="Helical" evidence="7">
    <location>
        <begin position="272"/>
        <end position="294"/>
    </location>
</feature>
<evidence type="ECO:0000256" key="2">
    <source>
        <dbReference type="ARBA" id="ARBA00022448"/>
    </source>
</evidence>
<evidence type="ECO:0000256" key="3">
    <source>
        <dbReference type="ARBA" id="ARBA00022475"/>
    </source>
</evidence>
<dbReference type="GO" id="GO:0005886">
    <property type="term" value="C:plasma membrane"/>
    <property type="evidence" value="ECO:0007669"/>
    <property type="project" value="UniProtKB-SubCell"/>
</dbReference>
<evidence type="ECO:0000256" key="1">
    <source>
        <dbReference type="ARBA" id="ARBA00004651"/>
    </source>
</evidence>
<feature type="transmembrane region" description="Helical" evidence="7">
    <location>
        <begin position="36"/>
        <end position="58"/>
    </location>
</feature>
<protein>
    <submittedName>
        <fullName evidence="10">Carbohydrate ABC transporter permease</fullName>
    </submittedName>
</protein>
<keyword evidence="6 7" id="KW-0472">Membrane</keyword>
<feature type="region of interest" description="Disordered" evidence="8">
    <location>
        <begin position="1"/>
        <end position="29"/>
    </location>
</feature>
<keyword evidence="5 7" id="KW-1133">Transmembrane helix</keyword>
<comment type="caution">
    <text evidence="10">The sequence shown here is derived from an EMBL/GenBank/DDBJ whole genome shotgun (WGS) entry which is preliminary data.</text>
</comment>
<evidence type="ECO:0000313" key="11">
    <source>
        <dbReference type="Proteomes" id="UP000298412"/>
    </source>
</evidence>
<dbReference type="Proteomes" id="UP000298412">
    <property type="component" value="Unassembled WGS sequence"/>
</dbReference>
<accession>A0A4V3IEL9</accession>
<evidence type="ECO:0000313" key="10">
    <source>
        <dbReference type="EMBL" id="TFC13249.1"/>
    </source>
</evidence>
<dbReference type="GO" id="GO:0055085">
    <property type="term" value="P:transmembrane transport"/>
    <property type="evidence" value="ECO:0007669"/>
    <property type="project" value="InterPro"/>
</dbReference>
<gene>
    <name evidence="10" type="ORF">E3O19_12315</name>
</gene>
<dbReference type="AlphaFoldDB" id="A0A4V3IEL9"/>